<accession>A0A2U8QWI9</accession>
<evidence type="ECO:0000313" key="1">
    <source>
        <dbReference type="EMBL" id="AWM14567.1"/>
    </source>
</evidence>
<dbReference type="Gene3D" id="3.40.50.10600">
    <property type="entry name" value="SpoIIaa-like domains"/>
    <property type="match status" value="1"/>
</dbReference>
<keyword evidence="2" id="KW-1185">Reference proteome</keyword>
<protein>
    <submittedName>
        <fullName evidence="1">STAS/SEC14 domain-containing protein</fullName>
    </submittedName>
</protein>
<dbReference type="SUPFAM" id="SSF52091">
    <property type="entry name" value="SpoIIaa-like"/>
    <property type="match status" value="1"/>
</dbReference>
<dbReference type="InterPro" id="IPR036513">
    <property type="entry name" value="STAS_dom_sf"/>
</dbReference>
<reference evidence="1 2" key="1">
    <citation type="submission" date="2018-05" db="EMBL/GenBank/DDBJ databases">
        <title>Flavobacterium sp. MEBiC07310.</title>
        <authorList>
            <person name="Baek K."/>
        </authorList>
    </citation>
    <scope>NUCLEOTIDE SEQUENCE [LARGE SCALE GENOMIC DNA]</scope>
    <source>
        <strain evidence="1 2">MEBiC07310</strain>
    </source>
</reference>
<dbReference type="Pfam" id="PF11964">
    <property type="entry name" value="SpoIIAA-like"/>
    <property type="match status" value="1"/>
</dbReference>
<organism evidence="1 2">
    <name type="scientific">Flavobacterium sediminis</name>
    <dbReference type="NCBI Taxonomy" id="2201181"/>
    <lineage>
        <taxon>Bacteria</taxon>
        <taxon>Pseudomonadati</taxon>
        <taxon>Bacteroidota</taxon>
        <taxon>Flavobacteriia</taxon>
        <taxon>Flavobacteriales</taxon>
        <taxon>Flavobacteriaceae</taxon>
        <taxon>Flavobacterium</taxon>
    </lineage>
</organism>
<dbReference type="AlphaFoldDB" id="A0A2U8QWI9"/>
<name>A0A2U8QWI9_9FLAO</name>
<gene>
    <name evidence="1" type="ORF">DI487_12355</name>
</gene>
<sequence length="128" mass="15007">MIEQLETFKGNTLAFEVIDGFTETDEKLAQKFFQEKLDMGFSFVNVLIKLDEMKISKTSSKAFMEDIIWTLRNYKQMGHLAIVAHSNILKALVPIDNLFFERASKERYERYFDVSQMEEAMKFVKSTL</sequence>
<dbReference type="KEGG" id="fse:DI487_12355"/>
<dbReference type="RefSeq" id="WP_109569925.1">
    <property type="nucleotide sequence ID" value="NZ_CP029463.1"/>
</dbReference>
<dbReference type="EMBL" id="CP029463">
    <property type="protein sequence ID" value="AWM14567.1"/>
    <property type="molecule type" value="Genomic_DNA"/>
</dbReference>
<proteinExistence type="predicted"/>
<evidence type="ECO:0000313" key="2">
    <source>
        <dbReference type="Proteomes" id="UP000245429"/>
    </source>
</evidence>
<dbReference type="OrthoDB" id="825864at2"/>
<dbReference type="Proteomes" id="UP000245429">
    <property type="component" value="Chromosome"/>
</dbReference>
<dbReference type="InterPro" id="IPR038396">
    <property type="entry name" value="SpoIIAA-like_sf"/>
</dbReference>
<dbReference type="InterPro" id="IPR021866">
    <property type="entry name" value="SpoIIAA-like"/>
</dbReference>